<keyword evidence="2" id="KW-1133">Transmembrane helix</keyword>
<feature type="region of interest" description="Disordered" evidence="1">
    <location>
        <begin position="64"/>
        <end position="123"/>
    </location>
</feature>
<keyword evidence="2" id="KW-0472">Membrane</keyword>
<feature type="transmembrane region" description="Helical" evidence="2">
    <location>
        <begin position="228"/>
        <end position="247"/>
    </location>
</feature>
<feature type="compositionally biased region" description="Acidic residues" evidence="1">
    <location>
        <begin position="76"/>
        <end position="97"/>
    </location>
</feature>
<dbReference type="Pfam" id="PF11735">
    <property type="entry name" value="CAP59_mtransfer"/>
    <property type="match status" value="1"/>
</dbReference>
<reference evidence="3" key="1">
    <citation type="submission" date="2013-07" db="EMBL/GenBank/DDBJ databases">
        <title>The Genome Sequence of Cryptococcus dejecticola CBS10117.</title>
        <authorList>
            <consortium name="The Broad Institute Genome Sequencing Platform"/>
            <person name="Cuomo C."/>
            <person name="Litvintseva A."/>
            <person name="Chen Y."/>
            <person name="Heitman J."/>
            <person name="Sun S."/>
            <person name="Springer D."/>
            <person name="Dromer F."/>
            <person name="Young S.K."/>
            <person name="Zeng Q."/>
            <person name="Gargeya S."/>
            <person name="Fitzgerald M."/>
            <person name="Abouelleil A."/>
            <person name="Alvarado L."/>
            <person name="Berlin A.M."/>
            <person name="Chapman S.B."/>
            <person name="Dewar J."/>
            <person name="Goldberg J."/>
            <person name="Griggs A."/>
            <person name="Gujja S."/>
            <person name="Hansen M."/>
            <person name="Howarth C."/>
            <person name="Imamovic A."/>
            <person name="Larimer J."/>
            <person name="McCowan C."/>
            <person name="Murphy C."/>
            <person name="Pearson M."/>
            <person name="Priest M."/>
            <person name="Roberts A."/>
            <person name="Saif S."/>
            <person name="Shea T."/>
            <person name="Sykes S."/>
            <person name="Wortman J."/>
            <person name="Nusbaum C."/>
            <person name="Birren B."/>
        </authorList>
    </citation>
    <scope>NUCLEOTIDE SEQUENCE [LARGE SCALE GENOMIC DNA]</scope>
    <source>
        <strain evidence="3">CBS 10117</strain>
    </source>
</reference>
<dbReference type="InterPro" id="IPR021047">
    <property type="entry name" value="Mannosyltransferase_CMT1"/>
</dbReference>
<feature type="transmembrane region" description="Helical" evidence="2">
    <location>
        <begin position="162"/>
        <end position="185"/>
    </location>
</feature>
<accession>A0A1A6AG77</accession>
<dbReference type="PANTHER" id="PTHR34144">
    <property type="entry name" value="CHROMOSOME 8, WHOLE GENOME SHOTGUN SEQUENCE"/>
    <property type="match status" value="1"/>
</dbReference>
<dbReference type="STRING" id="1296121.A0A1A6AG77"/>
<evidence type="ECO:0000313" key="3">
    <source>
        <dbReference type="EMBL" id="OBR89041.1"/>
    </source>
</evidence>
<dbReference type="OrthoDB" id="262547at2759"/>
<gene>
    <name evidence="3" type="ORF">I303_00863</name>
</gene>
<evidence type="ECO:0000256" key="1">
    <source>
        <dbReference type="SAM" id="MobiDB-lite"/>
    </source>
</evidence>
<proteinExistence type="predicted"/>
<protein>
    <recommendedName>
        <fullName evidence="4">Capsular associated protein</fullName>
    </recommendedName>
</protein>
<name>A0A1A6AG77_9TREE</name>
<organism evidence="3">
    <name type="scientific">Kwoniella dejecticola CBS 10117</name>
    <dbReference type="NCBI Taxonomy" id="1296121"/>
    <lineage>
        <taxon>Eukaryota</taxon>
        <taxon>Fungi</taxon>
        <taxon>Dikarya</taxon>
        <taxon>Basidiomycota</taxon>
        <taxon>Agaricomycotina</taxon>
        <taxon>Tremellomycetes</taxon>
        <taxon>Tremellales</taxon>
        <taxon>Cryptococcaceae</taxon>
        <taxon>Kwoniella</taxon>
    </lineage>
</organism>
<dbReference type="AlphaFoldDB" id="A0A1A6AG77"/>
<evidence type="ECO:0000256" key="2">
    <source>
        <dbReference type="SAM" id="Phobius"/>
    </source>
</evidence>
<dbReference type="VEuPathDB" id="FungiDB:I303_00863"/>
<keyword evidence="2" id="KW-0812">Transmembrane</keyword>
<dbReference type="PANTHER" id="PTHR34144:SF7">
    <property type="entry name" value="EXPORT PROTEIN (CAP59), PUTATIVE (AFU_ORTHOLOGUE AFUA_7G05020)-RELATED"/>
    <property type="match status" value="1"/>
</dbReference>
<feature type="compositionally biased region" description="Low complexity" evidence="1">
    <location>
        <begin position="110"/>
        <end position="121"/>
    </location>
</feature>
<evidence type="ECO:0008006" key="4">
    <source>
        <dbReference type="Google" id="ProtNLM"/>
    </source>
</evidence>
<feature type="transmembrane region" description="Helical" evidence="2">
    <location>
        <begin position="136"/>
        <end position="156"/>
    </location>
</feature>
<feature type="compositionally biased region" description="Basic and acidic residues" evidence="1">
    <location>
        <begin position="64"/>
        <end position="75"/>
    </location>
</feature>
<sequence>MDKRISSPFSQALYAVEVLTDRIKNLGRTDEHGHAGARAREMERDQEDSYRLLSWRNSIHEPSRNIALHGERGEGAEEQDEEEENTGNREEQEDEDVHSELPPPYDTDEPISPTSPTSPISLTHLPRRPKRFHLDLLLLTIVVLGIGIGGVFFIIFPFPTTIPPFICLLTILVGWVTITWLRTIYYSLVSYQIIREKSEPTYHRQSSCISSSSSSKVYFNKFGTTKRTILLSSTFFLIYLAYLGLIVPQEEVPPLNTHGNEKYFIAANLHDSEDILPSWSAELVKLIDHLGHNNVYVSIYESNSHDSTKSLLSSLNQTLSDRGVTRRIITAQDDKHWWPYNTSPERIGYLANARNKALEPIQSTDESMRLSEYQDFTKIIFLNDVFFTWKSIVRLIATKVEGQDEYDQVCALDFGTSGLYDTWASRDICGTPLRPFWPYVKDQVTIEKIEKEEPFEVSSCWNGAVVFKAGPFLYKAPVEESIEPENPALEGEYHLMKRGWKMVDDQTEVRSNADSGFAATATYPNSVFSPALTLPIQFRTSNISACDHSECFLIGYDLHRLYDSVERPPRIYMNPTVKLAYEKNWFVWHNKVLRVPVIQWWLENWSRGYPFYFVDWIWEKAGRRRDYCTWSALAPHLPERCPSLPGPQNKHWDE</sequence>
<dbReference type="EMBL" id="KI894027">
    <property type="protein sequence ID" value="OBR89041.1"/>
    <property type="molecule type" value="Genomic_DNA"/>
</dbReference>